<accession>A0ABY8BQ05</accession>
<evidence type="ECO:0000313" key="2">
    <source>
        <dbReference type="EMBL" id="WEF51051.1"/>
    </source>
</evidence>
<sequence length="581" mass="66165">MEASIGEFRKKIEKEISGHELNLALSEISAFVSDVISHQTSVGSVLSSPDLDALCSEIGRLAIREIPFKEFSGRSGSSGAVYLVTELSKTGGLTRLLLDMIECGEAGNHTILISNLNENTLVSDIEPLIQSQHVSICVCPPSDYLGRLRWLQTQLINCNPRRTYVLPHHFDAPLIAACQPEITGELFYIHNCNHALALGVHLENARHVDLHSKGFYYCRESEGIIRNELWPLPAKDFGHRPLDGFLKHGEILSCTSGGFEKFESSHYLEQIPYAYRYEDVLPNILASTRGRHLHIGPLSDSFLQKLYTQFRRSQIDRERFIHVPFVASLSRALLEREVDLYIGSFPLGGGKATVEAMAAGIPVAVHSNYRSNLLSVESEVHPKACVWRKPEELYEFLRVQDKATLQDLSKHSRAYYAANHTIERLRTAMRTPAEGLPPRPLFRPDVLQSYLDDRQAFWEGGQKVIVSDQASKQFQQERQFLFADIDRLKRESQEHLDQYQDALRSSKIEEERWLGERQQFLDRLRELDSQCAALEAQVDFQRAAARRALRRIRAIIVDARNCRSGVFLRKFRSAWASINRR</sequence>
<proteinExistence type="predicted"/>
<dbReference type="Proteomes" id="UP001213907">
    <property type="component" value="Chromosome"/>
</dbReference>
<evidence type="ECO:0000256" key="1">
    <source>
        <dbReference type="SAM" id="Coils"/>
    </source>
</evidence>
<evidence type="ECO:0000313" key="3">
    <source>
        <dbReference type="Proteomes" id="UP001213907"/>
    </source>
</evidence>
<organism evidence="2 3">
    <name type="scientific">Afipia carboxydohydrogena</name>
    <name type="common">Pseudomonas carboxydohydrogena</name>
    <dbReference type="NCBI Taxonomy" id="290"/>
    <lineage>
        <taxon>Bacteria</taxon>
        <taxon>Pseudomonadati</taxon>
        <taxon>Pseudomonadota</taxon>
        <taxon>Alphaproteobacteria</taxon>
        <taxon>Hyphomicrobiales</taxon>
        <taxon>Nitrobacteraceae</taxon>
        <taxon>Afipia</taxon>
    </lineage>
</organism>
<keyword evidence="3" id="KW-1185">Reference proteome</keyword>
<evidence type="ECO:0008006" key="4">
    <source>
        <dbReference type="Google" id="ProtNLM"/>
    </source>
</evidence>
<keyword evidence="1" id="KW-0175">Coiled coil</keyword>
<protein>
    <recommendedName>
        <fullName evidence="4">Glycosyltransferase</fullName>
    </recommendedName>
</protein>
<dbReference type="RefSeq" id="WP_275246665.1">
    <property type="nucleotide sequence ID" value="NZ_BAABDX010000001.1"/>
</dbReference>
<reference evidence="2 3" key="1">
    <citation type="submission" date="2022-11" db="EMBL/GenBank/DDBJ databases">
        <authorList>
            <person name="Siebert D."/>
            <person name="Busche T."/>
            <person name="Saydam E."/>
            <person name="Kalinowski J."/>
            <person name="Ruckert C."/>
            <person name="Blombach B."/>
        </authorList>
    </citation>
    <scope>NUCLEOTIDE SEQUENCE [LARGE SCALE GENOMIC DNA]</scope>
    <source>
        <strain evidence="2 3">DSM 1083</strain>
    </source>
</reference>
<gene>
    <name evidence="2" type="ORF">AFIC_002615</name>
</gene>
<name>A0ABY8BQ05_AFICR</name>
<feature type="coiled-coil region" evidence="1">
    <location>
        <begin position="471"/>
        <end position="544"/>
    </location>
</feature>
<dbReference type="EMBL" id="CP113162">
    <property type="protein sequence ID" value="WEF51051.1"/>
    <property type="molecule type" value="Genomic_DNA"/>
</dbReference>
<dbReference type="Gene3D" id="3.40.50.2000">
    <property type="entry name" value="Glycogen Phosphorylase B"/>
    <property type="match status" value="1"/>
</dbReference>